<keyword evidence="6 7" id="KW-0012">Acyltransferase</keyword>
<keyword evidence="3 7" id="KW-0812">Transmembrane</keyword>
<evidence type="ECO:0000259" key="9">
    <source>
        <dbReference type="Pfam" id="PF01529"/>
    </source>
</evidence>
<keyword evidence="2 7" id="KW-0808">Transferase</keyword>
<comment type="catalytic activity">
    <reaction evidence="7">
        <text>L-cysteinyl-[protein] + hexadecanoyl-CoA = S-hexadecanoyl-L-cysteinyl-[protein] + CoA</text>
        <dbReference type="Rhea" id="RHEA:36683"/>
        <dbReference type="Rhea" id="RHEA-COMP:10131"/>
        <dbReference type="Rhea" id="RHEA-COMP:11032"/>
        <dbReference type="ChEBI" id="CHEBI:29950"/>
        <dbReference type="ChEBI" id="CHEBI:57287"/>
        <dbReference type="ChEBI" id="CHEBI:57379"/>
        <dbReference type="ChEBI" id="CHEBI:74151"/>
        <dbReference type="EC" id="2.3.1.225"/>
    </reaction>
</comment>
<evidence type="ECO:0000256" key="7">
    <source>
        <dbReference type="RuleBase" id="RU079119"/>
    </source>
</evidence>
<keyword evidence="5 7" id="KW-0472">Membrane</keyword>
<evidence type="ECO:0000313" key="10">
    <source>
        <dbReference type="Proteomes" id="UP000887575"/>
    </source>
</evidence>
<keyword evidence="10" id="KW-1185">Reference proteome</keyword>
<dbReference type="Pfam" id="PF01529">
    <property type="entry name" value="DHHC"/>
    <property type="match status" value="1"/>
</dbReference>
<evidence type="ECO:0000256" key="6">
    <source>
        <dbReference type="ARBA" id="ARBA00023315"/>
    </source>
</evidence>
<feature type="transmembrane region" description="Helical" evidence="7">
    <location>
        <begin position="240"/>
        <end position="260"/>
    </location>
</feature>
<dbReference type="WBParaSite" id="MBELARI_LOCUS20043">
    <property type="protein sequence ID" value="MBELARI_LOCUS20043"/>
    <property type="gene ID" value="MBELARI_LOCUS20043"/>
</dbReference>
<comment type="similarity">
    <text evidence="7">Belongs to the DHHC palmitoyltransferase family.</text>
</comment>
<feature type="transmembrane region" description="Helical" evidence="7">
    <location>
        <begin position="197"/>
        <end position="217"/>
    </location>
</feature>
<dbReference type="InterPro" id="IPR039859">
    <property type="entry name" value="PFA4/ZDH16/20/ERF2-like"/>
</dbReference>
<evidence type="ECO:0000256" key="1">
    <source>
        <dbReference type="ARBA" id="ARBA00004141"/>
    </source>
</evidence>
<organism evidence="10 11">
    <name type="scientific">Mesorhabditis belari</name>
    <dbReference type="NCBI Taxonomy" id="2138241"/>
    <lineage>
        <taxon>Eukaryota</taxon>
        <taxon>Metazoa</taxon>
        <taxon>Ecdysozoa</taxon>
        <taxon>Nematoda</taxon>
        <taxon>Chromadorea</taxon>
        <taxon>Rhabditida</taxon>
        <taxon>Rhabditina</taxon>
        <taxon>Rhabditomorpha</taxon>
        <taxon>Rhabditoidea</taxon>
        <taxon>Rhabditidae</taxon>
        <taxon>Mesorhabditinae</taxon>
        <taxon>Mesorhabditis</taxon>
    </lineage>
</organism>
<dbReference type="GO" id="GO:0016020">
    <property type="term" value="C:membrane"/>
    <property type="evidence" value="ECO:0007669"/>
    <property type="project" value="UniProtKB-SubCell"/>
</dbReference>
<dbReference type="EC" id="2.3.1.225" evidence="7"/>
<feature type="transmembrane region" description="Helical" evidence="7">
    <location>
        <begin position="39"/>
        <end position="64"/>
    </location>
</feature>
<reference evidence="11" key="1">
    <citation type="submission" date="2024-02" db="UniProtKB">
        <authorList>
            <consortium name="WormBaseParasite"/>
        </authorList>
    </citation>
    <scope>IDENTIFICATION</scope>
</reference>
<evidence type="ECO:0000256" key="8">
    <source>
        <dbReference type="SAM" id="MobiDB-lite"/>
    </source>
</evidence>
<evidence type="ECO:0000256" key="5">
    <source>
        <dbReference type="ARBA" id="ARBA00023136"/>
    </source>
</evidence>
<feature type="domain" description="Palmitoyltransferase DHHC" evidence="9">
    <location>
        <begin position="147"/>
        <end position="279"/>
    </location>
</feature>
<evidence type="ECO:0000256" key="2">
    <source>
        <dbReference type="ARBA" id="ARBA00022679"/>
    </source>
</evidence>
<dbReference type="PROSITE" id="PS50216">
    <property type="entry name" value="DHHC"/>
    <property type="match status" value="1"/>
</dbReference>
<feature type="region of interest" description="Disordered" evidence="8">
    <location>
        <begin position="111"/>
        <end position="131"/>
    </location>
</feature>
<dbReference type="PANTHER" id="PTHR12246">
    <property type="entry name" value="PALMITOYLTRANSFERASE ZDHHC16"/>
    <property type="match status" value="1"/>
</dbReference>
<dbReference type="InterPro" id="IPR001594">
    <property type="entry name" value="Palmitoyltrfase_DHHC"/>
</dbReference>
<comment type="subcellular location">
    <subcellularLocation>
        <location evidence="1">Membrane</location>
        <topology evidence="1">Multi-pass membrane protein</topology>
    </subcellularLocation>
</comment>
<accession>A0AAF3F2I2</accession>
<proteinExistence type="inferred from homology"/>
<name>A0AAF3F2I2_9BILA</name>
<dbReference type="Proteomes" id="UP000887575">
    <property type="component" value="Unassembled WGS sequence"/>
</dbReference>
<comment type="domain">
    <text evidence="7">The DHHC domain is required for palmitoyltransferase activity.</text>
</comment>
<dbReference type="AlphaFoldDB" id="A0AAF3F2I2"/>
<evidence type="ECO:0000313" key="11">
    <source>
        <dbReference type="WBParaSite" id="MBELARI_LOCUS20043"/>
    </source>
</evidence>
<protein>
    <recommendedName>
        <fullName evidence="7">Palmitoyltransferase</fullName>
        <ecNumber evidence="7">2.3.1.225</ecNumber>
    </recommendedName>
</protein>
<dbReference type="GO" id="GO:0019706">
    <property type="term" value="F:protein-cysteine S-palmitoyltransferase activity"/>
    <property type="evidence" value="ECO:0007669"/>
    <property type="project" value="UniProtKB-EC"/>
</dbReference>
<sequence>MGGRRKVFFPYANLTLRRTARKSCFPRWPSAMIFRRDPCGLACVFLIYGAIGYAEYALVFWMLLPTFGESFWGAVHIVVLNTLFLLVIIAHARTMFTDPGIVPISKNSNTKNRRATLRQGEGSDSDDSDSEREMMMLRRDNDRLGEEWTVCTRCESFRPPRAHHCRICKRCVRKMDHHCPWVNNCVGEFNQKFFLQFLFYVALSSTYSLFIIIISWANHNEFGTTGLKGPNGPNVHHAKVLHTIVISIESALFGMFVIAVSCDQLQAIWNDETAVEAVQRRGMRATRRQKSSWSALSQVCGHGGLLTWLLPCSSVPHVSEIAPIEHNAHFTV</sequence>
<evidence type="ECO:0000256" key="3">
    <source>
        <dbReference type="ARBA" id="ARBA00022692"/>
    </source>
</evidence>
<evidence type="ECO:0000256" key="4">
    <source>
        <dbReference type="ARBA" id="ARBA00022989"/>
    </source>
</evidence>
<keyword evidence="4 7" id="KW-1133">Transmembrane helix</keyword>
<feature type="transmembrane region" description="Helical" evidence="7">
    <location>
        <begin position="70"/>
        <end position="90"/>
    </location>
</feature>